<dbReference type="Proteomes" id="UP001237642">
    <property type="component" value="Unassembled WGS sequence"/>
</dbReference>
<proteinExistence type="predicted"/>
<reference evidence="2" key="2">
    <citation type="submission" date="2023-05" db="EMBL/GenBank/DDBJ databases">
        <authorList>
            <person name="Schelkunov M.I."/>
        </authorList>
    </citation>
    <scope>NUCLEOTIDE SEQUENCE</scope>
    <source>
        <strain evidence="2">Hsosn_3</strain>
        <tissue evidence="2">Leaf</tissue>
    </source>
</reference>
<reference evidence="2" key="1">
    <citation type="submission" date="2023-02" db="EMBL/GenBank/DDBJ databases">
        <title>Genome of toxic invasive species Heracleum sosnowskyi carries increased number of genes despite the absence of recent whole-genome duplications.</title>
        <authorList>
            <person name="Schelkunov M."/>
            <person name="Shtratnikova V."/>
            <person name="Makarenko M."/>
            <person name="Klepikova A."/>
            <person name="Omelchenko D."/>
            <person name="Novikova G."/>
            <person name="Obukhova E."/>
            <person name="Bogdanov V."/>
            <person name="Penin A."/>
            <person name="Logacheva M."/>
        </authorList>
    </citation>
    <scope>NUCLEOTIDE SEQUENCE</scope>
    <source>
        <strain evidence="2">Hsosn_3</strain>
        <tissue evidence="2">Leaf</tissue>
    </source>
</reference>
<accession>A0AAD8H9T7</accession>
<protein>
    <submittedName>
        <fullName evidence="2">Uncharacterized protein</fullName>
    </submittedName>
</protein>
<evidence type="ECO:0000313" key="2">
    <source>
        <dbReference type="EMBL" id="KAK1362308.1"/>
    </source>
</evidence>
<dbReference type="AlphaFoldDB" id="A0AAD8H9T7"/>
<feature type="region of interest" description="Disordered" evidence="1">
    <location>
        <begin position="61"/>
        <end position="99"/>
    </location>
</feature>
<dbReference type="PANTHER" id="PTHR35111">
    <property type="entry name" value="F10A5.9-RELATED"/>
    <property type="match status" value="1"/>
</dbReference>
<evidence type="ECO:0000313" key="3">
    <source>
        <dbReference type="Proteomes" id="UP001237642"/>
    </source>
</evidence>
<keyword evidence="3" id="KW-1185">Reference proteome</keyword>
<sequence>MYNRSQRESFVIQVKDIKQHPCSQNPPEPAHSGSSLKFNFSSMKIFNRFRRILMGFVFPFPSSTSHRSSRRTACESSFPRRSSCDRSEAPKTSCSSSYYSSNSHYDEAISDCIEFFNKSSQEDVFDAKFSDLMV</sequence>
<evidence type="ECO:0000256" key="1">
    <source>
        <dbReference type="SAM" id="MobiDB-lite"/>
    </source>
</evidence>
<organism evidence="2 3">
    <name type="scientific">Heracleum sosnowskyi</name>
    <dbReference type="NCBI Taxonomy" id="360622"/>
    <lineage>
        <taxon>Eukaryota</taxon>
        <taxon>Viridiplantae</taxon>
        <taxon>Streptophyta</taxon>
        <taxon>Embryophyta</taxon>
        <taxon>Tracheophyta</taxon>
        <taxon>Spermatophyta</taxon>
        <taxon>Magnoliopsida</taxon>
        <taxon>eudicotyledons</taxon>
        <taxon>Gunneridae</taxon>
        <taxon>Pentapetalae</taxon>
        <taxon>asterids</taxon>
        <taxon>campanulids</taxon>
        <taxon>Apiales</taxon>
        <taxon>Apiaceae</taxon>
        <taxon>Apioideae</taxon>
        <taxon>apioid superclade</taxon>
        <taxon>Tordylieae</taxon>
        <taxon>Tordyliinae</taxon>
        <taxon>Heracleum</taxon>
    </lineage>
</organism>
<name>A0AAD8H9T7_9APIA</name>
<dbReference type="EMBL" id="JAUIZM010000010">
    <property type="protein sequence ID" value="KAK1362308.1"/>
    <property type="molecule type" value="Genomic_DNA"/>
</dbReference>
<comment type="caution">
    <text evidence="2">The sequence shown here is derived from an EMBL/GenBank/DDBJ whole genome shotgun (WGS) entry which is preliminary data.</text>
</comment>
<dbReference type="PANTHER" id="PTHR35111:SF5">
    <property type="entry name" value="F10A5.9"/>
    <property type="match status" value="1"/>
</dbReference>
<gene>
    <name evidence="2" type="ORF">POM88_046782</name>
</gene>